<dbReference type="EMBL" id="CP030840">
    <property type="protein sequence ID" value="AXC13366.1"/>
    <property type="molecule type" value="Genomic_DNA"/>
</dbReference>
<dbReference type="Pfam" id="PF05591">
    <property type="entry name" value="T6SS_VipA"/>
    <property type="match status" value="1"/>
</dbReference>
<dbReference type="AlphaFoldDB" id="A0A2Z5G4C1"/>
<keyword evidence="2" id="KW-1185">Reference proteome</keyword>
<protein>
    <submittedName>
        <fullName evidence="1">ImpB</fullName>
    </submittedName>
</protein>
<gene>
    <name evidence="1" type="ORF">ACPOL_4089</name>
</gene>
<evidence type="ECO:0000313" key="1">
    <source>
        <dbReference type="EMBL" id="AXC13366.1"/>
    </source>
</evidence>
<sequence length="147" mass="16352">MEVGDAIELKELPFVMGVLADLTGQPAEALAPLKERKFTEITPDNFDAVLANLGPRLAFSAENVLSDDPEKGQLQVDLRFESIDDFSPERVAERVEPLRQLLELRTKLSDLQGSLQGNDKLDEALYAAVTNTDLREKLRNELRTSGE</sequence>
<evidence type="ECO:0000313" key="2">
    <source>
        <dbReference type="Proteomes" id="UP000253606"/>
    </source>
</evidence>
<proteinExistence type="predicted"/>
<organism evidence="1 2">
    <name type="scientific">Acidisarcina polymorpha</name>
    <dbReference type="NCBI Taxonomy" id="2211140"/>
    <lineage>
        <taxon>Bacteria</taxon>
        <taxon>Pseudomonadati</taxon>
        <taxon>Acidobacteriota</taxon>
        <taxon>Terriglobia</taxon>
        <taxon>Terriglobales</taxon>
        <taxon>Acidobacteriaceae</taxon>
        <taxon>Acidisarcina</taxon>
    </lineage>
</organism>
<dbReference type="InterPro" id="IPR008312">
    <property type="entry name" value="T6SS_TssB1"/>
</dbReference>
<dbReference type="PANTHER" id="PTHR35850:SF1">
    <property type="entry name" value="TYPE VI SECRETION SYSTEM SHEATH PROTEIN TSSB1"/>
    <property type="match status" value="1"/>
</dbReference>
<accession>A0A2Z5G4C1</accession>
<dbReference type="PANTHER" id="PTHR35850">
    <property type="entry name" value="CYTOPLASMIC PROTEIN-RELATED"/>
    <property type="match status" value="1"/>
</dbReference>
<dbReference type="NCBIfam" id="TIGR03358">
    <property type="entry name" value="VI_chp_5"/>
    <property type="match status" value="1"/>
</dbReference>
<dbReference type="Proteomes" id="UP000253606">
    <property type="component" value="Chromosome"/>
</dbReference>
<dbReference type="KEGG" id="abas:ACPOL_4089"/>
<reference evidence="1 2" key="1">
    <citation type="journal article" date="2018" name="Front. Microbiol.">
        <title>Hydrolytic Capabilities as a Key to Environmental Success: Chitinolytic and Cellulolytic Acidobacteria From Acidic Sub-arctic Soils and Boreal Peatlands.</title>
        <authorList>
            <person name="Belova S.E."/>
            <person name="Ravin N.V."/>
            <person name="Pankratov T.A."/>
            <person name="Rakitin A.L."/>
            <person name="Ivanova A.A."/>
            <person name="Beletsky A.V."/>
            <person name="Mardanov A.V."/>
            <person name="Sinninghe Damste J.S."/>
            <person name="Dedysh S.N."/>
        </authorList>
    </citation>
    <scope>NUCLEOTIDE SEQUENCE [LARGE SCALE GENOMIC DNA]</scope>
    <source>
        <strain evidence="1 2">SBC82</strain>
    </source>
</reference>
<name>A0A2Z5G4C1_9BACT</name>